<keyword evidence="5" id="KW-1185">Reference proteome</keyword>
<dbReference type="Gene3D" id="3.40.50.300">
    <property type="entry name" value="P-loop containing nucleotide triphosphate hydrolases"/>
    <property type="match status" value="1"/>
</dbReference>
<accession>A0A4R6BTK5</accession>
<organism evidence="4 5">
    <name type="scientific">Macrococcus lamae</name>
    <dbReference type="NCBI Taxonomy" id="198484"/>
    <lineage>
        <taxon>Bacteria</taxon>
        <taxon>Bacillati</taxon>
        <taxon>Bacillota</taxon>
        <taxon>Bacilli</taxon>
        <taxon>Bacillales</taxon>
        <taxon>Staphylococcaceae</taxon>
        <taxon>Macrococcus</taxon>
    </lineage>
</organism>
<dbReference type="SUPFAM" id="SSF52540">
    <property type="entry name" value="P-loop containing nucleoside triphosphate hydrolases"/>
    <property type="match status" value="1"/>
</dbReference>
<dbReference type="PROSITE" id="PS50893">
    <property type="entry name" value="ABC_TRANSPORTER_2"/>
    <property type="match status" value="1"/>
</dbReference>
<proteinExistence type="predicted"/>
<dbReference type="InterPro" id="IPR017871">
    <property type="entry name" value="ABC_transporter-like_CS"/>
</dbReference>
<name>A0A4R6BTK5_9STAP</name>
<evidence type="ECO:0000313" key="4">
    <source>
        <dbReference type="EMBL" id="TDM07905.1"/>
    </source>
</evidence>
<gene>
    <name evidence="4" type="ORF">ERX29_07590</name>
</gene>
<keyword evidence="1" id="KW-0547">Nucleotide-binding</keyword>
<dbReference type="PANTHER" id="PTHR43038">
    <property type="entry name" value="ATP-BINDING CASSETTE, SUB-FAMILY H, MEMBER 1"/>
    <property type="match status" value="1"/>
</dbReference>
<feature type="domain" description="ABC transporter" evidence="3">
    <location>
        <begin position="5"/>
        <end position="232"/>
    </location>
</feature>
<sequence length="241" mass="26786">MTEQIIINNVSKSFGNFQVLTDVNFDMEAGKIYGFIGPSGAGKTTLVRMIAGMETPSKGSIYVLDKAVPDITLLQSIGFMAQSDALYPELTGRENLEFYTSLYSLKRTTAKERISYTSNLVGLQNDLHKKVSHYSGGMKRRLSLATALLHDPDILILDEPTVGIDPALRKTIWEELAKLKAQGKTIIITTHVMDEVERCDYIAMINDGSILAEGTPHQLKQRYNAYSFDDVFINAGKQVSR</sequence>
<reference evidence="4 5" key="1">
    <citation type="submission" date="2019-01" db="EMBL/GenBank/DDBJ databases">
        <title>Draft genome sequences of the type strains of six Macrococcus species.</title>
        <authorList>
            <person name="Mazhar S."/>
            <person name="Altermann E."/>
            <person name="Hill C."/>
            <person name="Mcauliffe O."/>
        </authorList>
    </citation>
    <scope>NUCLEOTIDE SEQUENCE [LARGE SCALE GENOMIC DNA]</scope>
    <source>
        <strain evidence="4 5">CCM4815</strain>
    </source>
</reference>
<keyword evidence="2 4" id="KW-0067">ATP-binding</keyword>
<dbReference type="InterPro" id="IPR003439">
    <property type="entry name" value="ABC_transporter-like_ATP-bd"/>
</dbReference>
<evidence type="ECO:0000256" key="1">
    <source>
        <dbReference type="ARBA" id="ARBA00022741"/>
    </source>
</evidence>
<dbReference type="Pfam" id="PF00005">
    <property type="entry name" value="ABC_tran"/>
    <property type="match status" value="1"/>
</dbReference>
<dbReference type="RefSeq" id="WP_133444100.1">
    <property type="nucleotide sequence ID" value="NZ_SCWB01000012.1"/>
</dbReference>
<dbReference type="GO" id="GO:0005524">
    <property type="term" value="F:ATP binding"/>
    <property type="evidence" value="ECO:0007669"/>
    <property type="project" value="UniProtKB-KW"/>
</dbReference>
<dbReference type="PANTHER" id="PTHR43038:SF3">
    <property type="entry name" value="ABC TRANSPORTER G FAMILY MEMBER 20 ISOFORM X1"/>
    <property type="match status" value="1"/>
</dbReference>
<dbReference type="InterPro" id="IPR027417">
    <property type="entry name" value="P-loop_NTPase"/>
</dbReference>
<dbReference type="EMBL" id="SCWB01000012">
    <property type="protein sequence ID" value="TDM07905.1"/>
    <property type="molecule type" value="Genomic_DNA"/>
</dbReference>
<dbReference type="SMART" id="SM00382">
    <property type="entry name" value="AAA"/>
    <property type="match status" value="1"/>
</dbReference>
<evidence type="ECO:0000256" key="2">
    <source>
        <dbReference type="ARBA" id="ARBA00022840"/>
    </source>
</evidence>
<dbReference type="CDD" id="cd03230">
    <property type="entry name" value="ABC_DR_subfamily_A"/>
    <property type="match status" value="1"/>
</dbReference>
<evidence type="ECO:0000313" key="5">
    <source>
        <dbReference type="Proteomes" id="UP000294802"/>
    </source>
</evidence>
<evidence type="ECO:0000259" key="3">
    <source>
        <dbReference type="PROSITE" id="PS50893"/>
    </source>
</evidence>
<dbReference type="GO" id="GO:0016887">
    <property type="term" value="F:ATP hydrolysis activity"/>
    <property type="evidence" value="ECO:0007669"/>
    <property type="project" value="InterPro"/>
</dbReference>
<dbReference type="Proteomes" id="UP000294802">
    <property type="component" value="Unassembled WGS sequence"/>
</dbReference>
<dbReference type="InterPro" id="IPR003593">
    <property type="entry name" value="AAA+_ATPase"/>
</dbReference>
<protein>
    <submittedName>
        <fullName evidence="4">ABC transporter ATP-binding protein</fullName>
    </submittedName>
</protein>
<dbReference type="OrthoDB" id="9804819at2"/>
<dbReference type="AlphaFoldDB" id="A0A4R6BTK5"/>
<comment type="caution">
    <text evidence="4">The sequence shown here is derived from an EMBL/GenBank/DDBJ whole genome shotgun (WGS) entry which is preliminary data.</text>
</comment>
<dbReference type="PROSITE" id="PS00211">
    <property type="entry name" value="ABC_TRANSPORTER_1"/>
    <property type="match status" value="1"/>
</dbReference>